<reference evidence="1" key="1">
    <citation type="submission" date="2018-12" db="EMBL/GenBank/DDBJ databases">
        <authorList>
            <person name="Will S."/>
            <person name="Neumann-Schaal M."/>
            <person name="Henke P."/>
        </authorList>
    </citation>
    <scope>NUCLEOTIDE SEQUENCE</scope>
    <source>
        <strain evidence="1">PCC 7102</strain>
    </source>
</reference>
<dbReference type="AlphaFoldDB" id="A0A433V8E2"/>
<sequence>MFNNPETQKQIIETIDILENLENLMDNAPSPAIEEIIQQAWVKIRATLPNDFQQATRLDASAQGMRQYLRVQAFFTNPTENSISKEDLEAYYQNLSEPIDEDEADFYFPD</sequence>
<protein>
    <submittedName>
        <fullName evidence="1">Uncharacterized protein</fullName>
    </submittedName>
</protein>
<gene>
    <name evidence="1" type="ORF">DSM106972_058410</name>
</gene>
<dbReference type="Proteomes" id="UP000271624">
    <property type="component" value="Unassembled WGS sequence"/>
</dbReference>
<proteinExistence type="predicted"/>
<name>A0A433V8E2_9CYAN</name>
<organism evidence="1 2">
    <name type="scientific">Dulcicalothrix desertica PCC 7102</name>
    <dbReference type="NCBI Taxonomy" id="232991"/>
    <lineage>
        <taxon>Bacteria</taxon>
        <taxon>Bacillati</taxon>
        <taxon>Cyanobacteriota</taxon>
        <taxon>Cyanophyceae</taxon>
        <taxon>Nostocales</taxon>
        <taxon>Calotrichaceae</taxon>
        <taxon>Dulcicalothrix</taxon>
    </lineage>
</organism>
<keyword evidence="2" id="KW-1185">Reference proteome</keyword>
<dbReference type="RefSeq" id="WP_127084097.1">
    <property type="nucleotide sequence ID" value="NZ_RSCL01000016.1"/>
</dbReference>
<dbReference type="EMBL" id="RSCL01000016">
    <property type="protein sequence ID" value="RUT02363.1"/>
    <property type="molecule type" value="Genomic_DNA"/>
</dbReference>
<reference evidence="1" key="2">
    <citation type="journal article" date="2019" name="Genome Biol. Evol.">
        <title>Day and night: Metabolic profiles and evolutionary relationships of six axenic non-marine cyanobacteria.</title>
        <authorList>
            <person name="Will S.E."/>
            <person name="Henke P."/>
            <person name="Boedeker C."/>
            <person name="Huang S."/>
            <person name="Brinkmann H."/>
            <person name="Rohde M."/>
            <person name="Jarek M."/>
            <person name="Friedl T."/>
            <person name="Seufert S."/>
            <person name="Schumacher M."/>
            <person name="Overmann J."/>
            <person name="Neumann-Schaal M."/>
            <person name="Petersen J."/>
        </authorList>
    </citation>
    <scope>NUCLEOTIDE SEQUENCE [LARGE SCALE GENOMIC DNA]</scope>
    <source>
        <strain evidence="1">PCC 7102</strain>
    </source>
</reference>
<accession>A0A433V8E2</accession>
<dbReference type="OrthoDB" id="532739at2"/>
<evidence type="ECO:0000313" key="1">
    <source>
        <dbReference type="EMBL" id="RUT02363.1"/>
    </source>
</evidence>
<comment type="caution">
    <text evidence="1">The sequence shown here is derived from an EMBL/GenBank/DDBJ whole genome shotgun (WGS) entry which is preliminary data.</text>
</comment>
<evidence type="ECO:0000313" key="2">
    <source>
        <dbReference type="Proteomes" id="UP000271624"/>
    </source>
</evidence>